<organism evidence="1 2">
    <name type="scientific">Roseibium album</name>
    <dbReference type="NCBI Taxonomy" id="311410"/>
    <lineage>
        <taxon>Bacteria</taxon>
        <taxon>Pseudomonadati</taxon>
        <taxon>Pseudomonadota</taxon>
        <taxon>Alphaproteobacteria</taxon>
        <taxon>Hyphomicrobiales</taxon>
        <taxon>Stappiaceae</taxon>
        <taxon>Roseibium</taxon>
    </lineage>
</organism>
<keyword evidence="2" id="KW-1185">Reference proteome</keyword>
<sequence length="111" mass="12086">MSRLQNTSREPGRVAVLAVGVMMLLVSGPPAAQAQSARPDTRQMTCAQAQSLVKQRGSVVMTTGPSTFDKFIANVSYCLPEANMMRPKFAPTKDNPKCPVGNKCFRSRNVR</sequence>
<name>A0A0M7B206_9HYPH</name>
<dbReference type="STRING" id="311410.LA5095_05102"/>
<dbReference type="Proteomes" id="UP000049983">
    <property type="component" value="Unassembled WGS sequence"/>
</dbReference>
<proteinExistence type="predicted"/>
<dbReference type="RefSeq" id="WP_104704663.1">
    <property type="nucleotide sequence ID" value="NZ_CANKXR010000001.1"/>
</dbReference>
<dbReference type="EMBL" id="CXWC01000015">
    <property type="protein sequence ID" value="CTQ78517.1"/>
    <property type="molecule type" value="Genomic_DNA"/>
</dbReference>
<evidence type="ECO:0000313" key="1">
    <source>
        <dbReference type="EMBL" id="CTQ78517.1"/>
    </source>
</evidence>
<dbReference type="AlphaFoldDB" id="A0A0M7B206"/>
<accession>A0A0M7B206</accession>
<reference evidence="2" key="1">
    <citation type="submission" date="2015-07" db="EMBL/GenBank/DDBJ databases">
        <authorList>
            <person name="Rodrigo-Torres Lidia"/>
            <person name="Arahal R.David."/>
        </authorList>
    </citation>
    <scope>NUCLEOTIDE SEQUENCE [LARGE SCALE GENOMIC DNA]</scope>
    <source>
        <strain evidence="2">CECT 5096</strain>
    </source>
</reference>
<evidence type="ECO:0000313" key="2">
    <source>
        <dbReference type="Proteomes" id="UP000049983"/>
    </source>
</evidence>
<gene>
    <name evidence="1" type="ORF">LA5096_05677</name>
</gene>
<dbReference type="GeneID" id="97672919"/>
<protein>
    <submittedName>
        <fullName evidence="1">Uncharacterized protein</fullName>
    </submittedName>
</protein>
<dbReference type="OrthoDB" id="7870801at2"/>